<gene>
    <name evidence="1" type="ORF">RMS29_27840</name>
</gene>
<name>A0ABU4W5D7_9HYPH</name>
<evidence type="ECO:0000313" key="2">
    <source>
        <dbReference type="Proteomes" id="UP001277561"/>
    </source>
</evidence>
<protein>
    <submittedName>
        <fullName evidence="1">Uncharacterized protein</fullName>
    </submittedName>
</protein>
<dbReference type="EMBL" id="JAVRAD010000032">
    <property type="protein sequence ID" value="MDX8333007.1"/>
    <property type="molecule type" value="Genomic_DNA"/>
</dbReference>
<evidence type="ECO:0000313" key="1">
    <source>
        <dbReference type="EMBL" id="MDX8333007.1"/>
    </source>
</evidence>
<dbReference type="RefSeq" id="WP_320188990.1">
    <property type="nucleotide sequence ID" value="NZ_CP192773.1"/>
</dbReference>
<reference evidence="1" key="1">
    <citation type="journal article" date="2023" name="Phytobiomes J">
        <title>Deciphering the key players within the bacterial microbiota associated with aerial crown gall tumors on rhododendron: Insights into the gallobiome.</title>
        <authorList>
            <person name="Kuzmanovic N."/>
            <person name="Nesme J."/>
            <person name="Wolf J."/>
            <person name="Neumann-Schaal M."/>
            <person name="Petersen J."/>
            <person name="Fernandez-Gnecco G."/>
            <person name="Sproeer C."/>
            <person name="Bunk B."/>
            <person name="Overmann J."/>
            <person name="Sorensen S.J."/>
            <person name="Idczak E."/>
            <person name="Smalla K."/>
        </authorList>
    </citation>
    <scope>NUCLEOTIDE SEQUENCE [LARGE SCALE GENOMIC DNA]</scope>
    <source>
        <strain evidence="1">Rho-14.1</strain>
    </source>
</reference>
<comment type="caution">
    <text evidence="1">The sequence shown here is derived from an EMBL/GenBank/DDBJ whole genome shotgun (WGS) entry which is preliminary data.</text>
</comment>
<dbReference type="Proteomes" id="UP001277561">
    <property type="component" value="Unassembled WGS sequence"/>
</dbReference>
<proteinExistence type="predicted"/>
<sequence length="96" mass="10340">MFHRSRKAGERLSQGIVAHVEQGQLVQWKACTMRLSLGLTLGLGMYMIVGRGRGRAKPAKELLGAGRKGEPISVAGLLDLWPASLVAGWHVAPEPI</sequence>
<organism evidence="1 2">
    <name type="scientific">Agrobacterium rosae</name>
    <dbReference type="NCBI Taxonomy" id="1972867"/>
    <lineage>
        <taxon>Bacteria</taxon>
        <taxon>Pseudomonadati</taxon>
        <taxon>Pseudomonadota</taxon>
        <taxon>Alphaproteobacteria</taxon>
        <taxon>Hyphomicrobiales</taxon>
        <taxon>Rhizobiaceae</taxon>
        <taxon>Rhizobium/Agrobacterium group</taxon>
        <taxon>Agrobacterium</taxon>
    </lineage>
</organism>
<keyword evidence="2" id="KW-1185">Reference proteome</keyword>
<accession>A0ABU4W5D7</accession>